<reference evidence="9" key="1">
    <citation type="submission" date="2015-09" db="EMBL/GenBank/DDBJ databases">
        <authorList>
            <person name="Rodrigo-Torres Lidia"/>
            <person name="Arahal R.David."/>
        </authorList>
    </citation>
    <scope>NUCLEOTIDE SEQUENCE [LARGE SCALE GENOMIC DNA]</scope>
    <source>
        <strain evidence="9">CECT 5114</strain>
    </source>
</reference>
<dbReference type="EMBL" id="CYUE01000022">
    <property type="protein sequence ID" value="CUK27280.1"/>
    <property type="molecule type" value="Genomic_DNA"/>
</dbReference>
<comment type="function">
    <text evidence="6">Quinone reductase that provides resistance to thiol-specific stress caused by electrophilic quinones.</text>
</comment>
<gene>
    <name evidence="8" type="primary">azoR_2</name>
    <name evidence="6" type="synonym">azoR</name>
    <name evidence="8" type="ORF">TA5114_03108</name>
</gene>
<dbReference type="EC" id="1.6.5.-" evidence="6"/>
<dbReference type="GO" id="GO:0010181">
    <property type="term" value="F:FMN binding"/>
    <property type="evidence" value="ECO:0007669"/>
    <property type="project" value="UniProtKB-UniRule"/>
</dbReference>
<dbReference type="InterPro" id="IPR003680">
    <property type="entry name" value="Flavodoxin_fold"/>
</dbReference>
<comment type="cofactor">
    <cofactor evidence="6">
        <name>FMN</name>
        <dbReference type="ChEBI" id="CHEBI:58210"/>
    </cofactor>
    <text evidence="6">Binds 1 FMN per subunit.</text>
</comment>
<dbReference type="GO" id="GO:0016652">
    <property type="term" value="F:oxidoreductase activity, acting on NAD(P)H as acceptor"/>
    <property type="evidence" value="ECO:0007669"/>
    <property type="project" value="UniProtKB-UniRule"/>
</dbReference>
<dbReference type="InterPro" id="IPR023048">
    <property type="entry name" value="NADH:quinone_OxRdtase_FMN_depd"/>
</dbReference>
<dbReference type="GO" id="GO:0009055">
    <property type="term" value="F:electron transfer activity"/>
    <property type="evidence" value="ECO:0007669"/>
    <property type="project" value="UniProtKB-UniRule"/>
</dbReference>
<evidence type="ECO:0000313" key="8">
    <source>
        <dbReference type="EMBL" id="CUK27280.1"/>
    </source>
</evidence>
<keyword evidence="1 6" id="KW-0285">Flavoprotein</keyword>
<evidence type="ECO:0000256" key="1">
    <source>
        <dbReference type="ARBA" id="ARBA00022630"/>
    </source>
</evidence>
<evidence type="ECO:0000256" key="4">
    <source>
        <dbReference type="ARBA" id="ARBA00023027"/>
    </source>
</evidence>
<comment type="function">
    <text evidence="6">Also exhibits azoreductase activity. Catalyzes the reductive cleavage of the azo bond in aromatic azo compounds to the corresponding amines.</text>
</comment>
<name>A0A0N7MC57_9RHOB</name>
<keyword evidence="3 6" id="KW-0560">Oxidoreductase</keyword>
<dbReference type="STRING" id="1715691.TA5113_00539"/>
<feature type="binding site" evidence="6">
    <location>
        <position position="11"/>
    </location>
    <ligand>
        <name>FMN</name>
        <dbReference type="ChEBI" id="CHEBI:58210"/>
    </ligand>
</feature>
<dbReference type="Pfam" id="PF02525">
    <property type="entry name" value="Flavodoxin_2"/>
    <property type="match status" value="1"/>
</dbReference>
<dbReference type="RefSeq" id="WP_058316202.1">
    <property type="nucleotide sequence ID" value="NZ_CYTO01000005.1"/>
</dbReference>
<dbReference type="EC" id="1.7.1.17" evidence="6"/>
<comment type="catalytic activity">
    <reaction evidence="5">
        <text>N,N-dimethyl-1,4-phenylenediamine + anthranilate + 2 NAD(+) = 2-(4-dimethylaminophenyl)diazenylbenzoate + 2 NADH + 2 H(+)</text>
        <dbReference type="Rhea" id="RHEA:55872"/>
        <dbReference type="ChEBI" id="CHEBI:15378"/>
        <dbReference type="ChEBI" id="CHEBI:15783"/>
        <dbReference type="ChEBI" id="CHEBI:16567"/>
        <dbReference type="ChEBI" id="CHEBI:57540"/>
        <dbReference type="ChEBI" id="CHEBI:57945"/>
        <dbReference type="ChEBI" id="CHEBI:71579"/>
        <dbReference type="EC" id="1.7.1.17"/>
    </reaction>
    <physiologicalReaction direction="right-to-left" evidence="5">
        <dbReference type="Rhea" id="RHEA:55874"/>
    </physiologicalReaction>
</comment>
<dbReference type="Gene3D" id="3.40.50.360">
    <property type="match status" value="1"/>
</dbReference>
<keyword evidence="2 6" id="KW-0288">FMN</keyword>
<evidence type="ECO:0000259" key="7">
    <source>
        <dbReference type="Pfam" id="PF02525"/>
    </source>
</evidence>
<comment type="catalytic activity">
    <reaction evidence="6">
        <text>2 a quinone + NADH + H(+) = 2 a 1,4-benzosemiquinone + NAD(+)</text>
        <dbReference type="Rhea" id="RHEA:65952"/>
        <dbReference type="ChEBI" id="CHEBI:15378"/>
        <dbReference type="ChEBI" id="CHEBI:57540"/>
        <dbReference type="ChEBI" id="CHEBI:57945"/>
        <dbReference type="ChEBI" id="CHEBI:132124"/>
        <dbReference type="ChEBI" id="CHEBI:134225"/>
    </reaction>
</comment>
<dbReference type="PANTHER" id="PTHR43741">
    <property type="entry name" value="FMN-DEPENDENT NADH-AZOREDUCTASE 1"/>
    <property type="match status" value="1"/>
</dbReference>
<comment type="subunit">
    <text evidence="6">Homodimer.</text>
</comment>
<evidence type="ECO:0000256" key="2">
    <source>
        <dbReference type="ARBA" id="ARBA00022643"/>
    </source>
</evidence>
<dbReference type="InterPro" id="IPR050104">
    <property type="entry name" value="FMN-dep_NADH:Q_OxRdtase_AzoR1"/>
</dbReference>
<dbReference type="Proteomes" id="UP000051184">
    <property type="component" value="Unassembled WGS sequence"/>
</dbReference>
<protein>
    <recommendedName>
        <fullName evidence="6">FMN dependent NADH:quinone oxidoreductase</fullName>
        <ecNumber evidence="6">1.6.5.-</ecNumber>
    </recommendedName>
    <alternativeName>
        <fullName evidence="6">Azo-dye reductase</fullName>
    </alternativeName>
    <alternativeName>
        <fullName evidence="6">FMN-dependent NADH-azo compound oxidoreductase</fullName>
    </alternativeName>
    <alternativeName>
        <fullName evidence="6">FMN-dependent NADH-azoreductase</fullName>
        <ecNumber evidence="6">1.7.1.17</ecNumber>
    </alternativeName>
</protein>
<sequence length="178" mass="18932">MPHTVLHLDASARHQGSVSRKLSADIVAQENAGEIIRRDLTDGVPLLNENWVAGTFTPPESRSDAQNETLSFSDTLVSEVQAADTIVIGTPIYNFNIPASLKAWLDQIARAGVTFQYTEDGPKGLLEGKKVIVAIASGGTQVGSDYDFASPYLKFALGFLGITDVTVLDKDAVQAAAA</sequence>
<dbReference type="InterPro" id="IPR029039">
    <property type="entry name" value="Flavoprotein-like_sf"/>
</dbReference>
<evidence type="ECO:0000256" key="6">
    <source>
        <dbReference type="HAMAP-Rule" id="MF_01216"/>
    </source>
</evidence>
<comment type="caution">
    <text evidence="6">Lacks conserved residue(s) required for the propagation of feature annotation.</text>
</comment>
<evidence type="ECO:0000313" key="9">
    <source>
        <dbReference type="Proteomes" id="UP000051184"/>
    </source>
</evidence>
<dbReference type="SUPFAM" id="SSF52218">
    <property type="entry name" value="Flavoproteins"/>
    <property type="match status" value="1"/>
</dbReference>
<dbReference type="OrthoDB" id="9787136at2"/>
<keyword evidence="9" id="KW-1185">Reference proteome</keyword>
<organism evidence="8 9">
    <name type="scientific">Cognatishimia activa</name>
    <dbReference type="NCBI Taxonomy" id="1715691"/>
    <lineage>
        <taxon>Bacteria</taxon>
        <taxon>Pseudomonadati</taxon>
        <taxon>Pseudomonadota</taxon>
        <taxon>Alphaproteobacteria</taxon>
        <taxon>Rhodobacterales</taxon>
        <taxon>Paracoccaceae</taxon>
        <taxon>Cognatishimia</taxon>
    </lineage>
</organism>
<dbReference type="AlphaFoldDB" id="A0A0N7MC57"/>
<evidence type="ECO:0000256" key="3">
    <source>
        <dbReference type="ARBA" id="ARBA00023002"/>
    </source>
</evidence>
<comment type="similarity">
    <text evidence="6">Belongs to the azoreductase type 1 family.</text>
</comment>
<proteinExistence type="inferred from homology"/>
<dbReference type="GO" id="GO:0016655">
    <property type="term" value="F:oxidoreductase activity, acting on NAD(P)H, quinone or similar compound as acceptor"/>
    <property type="evidence" value="ECO:0007669"/>
    <property type="project" value="InterPro"/>
</dbReference>
<feature type="domain" description="Flavodoxin-like fold" evidence="7">
    <location>
        <begin position="4"/>
        <end position="168"/>
    </location>
</feature>
<feature type="binding site" evidence="6">
    <location>
        <begin position="17"/>
        <end position="19"/>
    </location>
    <ligand>
        <name>FMN</name>
        <dbReference type="ChEBI" id="CHEBI:58210"/>
    </ligand>
</feature>
<dbReference type="HAMAP" id="MF_01216">
    <property type="entry name" value="Azoreductase_type1"/>
    <property type="match status" value="1"/>
</dbReference>
<keyword evidence="4 6" id="KW-0520">NAD</keyword>
<evidence type="ECO:0000256" key="5">
    <source>
        <dbReference type="ARBA" id="ARBA00048542"/>
    </source>
</evidence>
<dbReference type="PANTHER" id="PTHR43741:SF4">
    <property type="entry name" value="FMN-DEPENDENT NADH:QUINONE OXIDOREDUCTASE"/>
    <property type="match status" value="1"/>
</dbReference>
<accession>A0A0N7MC57</accession>